<keyword evidence="2" id="KW-1185">Reference proteome</keyword>
<proteinExistence type="predicted"/>
<dbReference type="AlphaFoldDB" id="A0A834JQL2"/>
<evidence type="ECO:0000313" key="1">
    <source>
        <dbReference type="EMBL" id="KAF7392739.1"/>
    </source>
</evidence>
<sequence length="129" mass="13911">MQLMILNSLLMFDLVFLFFLFLIGNAAALRHAYRQCLRMPTDVNGGGAGLAVVAGDVLSLRGTGLAAAETWALLCQAAQALQDLFLSNVDVFVRESIAGHDTESSCFNWYSLGFTLVSPSVGPSSYDRT</sequence>
<dbReference type="EMBL" id="JACSEA010000009">
    <property type="protein sequence ID" value="KAF7392739.1"/>
    <property type="molecule type" value="Genomic_DNA"/>
</dbReference>
<gene>
    <name evidence="1" type="ORF">HZH66_008572</name>
</gene>
<reference evidence="1" key="1">
    <citation type="journal article" date="2020" name="G3 (Bethesda)">
        <title>High-Quality Assemblies for Three Invasive Social Wasps from the &lt;i&gt;Vespula&lt;/i&gt; Genus.</title>
        <authorList>
            <person name="Harrop T.W.R."/>
            <person name="Guhlin J."/>
            <person name="McLaughlin G.M."/>
            <person name="Permina E."/>
            <person name="Stockwell P."/>
            <person name="Gilligan J."/>
            <person name="Le Lec M.F."/>
            <person name="Gruber M.A.M."/>
            <person name="Quinn O."/>
            <person name="Lovegrove M."/>
            <person name="Duncan E.J."/>
            <person name="Remnant E.J."/>
            <person name="Van Eeckhoven J."/>
            <person name="Graham B."/>
            <person name="Knapp R.A."/>
            <person name="Langford K.W."/>
            <person name="Kronenberg Z."/>
            <person name="Press M.O."/>
            <person name="Eacker S.M."/>
            <person name="Wilson-Rankin E.E."/>
            <person name="Purcell J."/>
            <person name="Lester P.J."/>
            <person name="Dearden P.K."/>
        </authorList>
    </citation>
    <scope>NUCLEOTIDE SEQUENCE</scope>
    <source>
        <strain evidence="1">Marl-1</strain>
    </source>
</reference>
<organism evidence="1 2">
    <name type="scientific">Vespula vulgaris</name>
    <name type="common">Yellow jacket</name>
    <name type="synonym">Wasp</name>
    <dbReference type="NCBI Taxonomy" id="7454"/>
    <lineage>
        <taxon>Eukaryota</taxon>
        <taxon>Metazoa</taxon>
        <taxon>Ecdysozoa</taxon>
        <taxon>Arthropoda</taxon>
        <taxon>Hexapoda</taxon>
        <taxon>Insecta</taxon>
        <taxon>Pterygota</taxon>
        <taxon>Neoptera</taxon>
        <taxon>Endopterygota</taxon>
        <taxon>Hymenoptera</taxon>
        <taxon>Apocrita</taxon>
        <taxon>Aculeata</taxon>
        <taxon>Vespoidea</taxon>
        <taxon>Vespidae</taxon>
        <taxon>Vespinae</taxon>
        <taxon>Vespula</taxon>
    </lineage>
</organism>
<evidence type="ECO:0000313" key="2">
    <source>
        <dbReference type="Proteomes" id="UP000614350"/>
    </source>
</evidence>
<dbReference type="Proteomes" id="UP000614350">
    <property type="component" value="Unassembled WGS sequence"/>
</dbReference>
<comment type="caution">
    <text evidence="1">The sequence shown here is derived from an EMBL/GenBank/DDBJ whole genome shotgun (WGS) entry which is preliminary data.</text>
</comment>
<protein>
    <submittedName>
        <fullName evidence="1">Uncharacterized protein</fullName>
    </submittedName>
</protein>
<accession>A0A834JQL2</accession>
<name>A0A834JQL2_VESVU</name>